<feature type="transmembrane region" description="Helical" evidence="1">
    <location>
        <begin position="282"/>
        <end position="303"/>
    </location>
</feature>
<dbReference type="PANTHER" id="PTHR41983:SF2">
    <property type="entry name" value="SHORT-CHAIN FATTY ACID TRANSPORTER-RELATED"/>
    <property type="match status" value="1"/>
</dbReference>
<evidence type="ECO:0000313" key="2">
    <source>
        <dbReference type="EMBL" id="GAA0876655.1"/>
    </source>
</evidence>
<keyword evidence="1" id="KW-0812">Transmembrane</keyword>
<keyword evidence="3" id="KW-1185">Reference proteome</keyword>
<feature type="transmembrane region" description="Helical" evidence="1">
    <location>
        <begin position="324"/>
        <end position="344"/>
    </location>
</feature>
<protein>
    <submittedName>
        <fullName evidence="2">Short-chain fatty acid transporter</fullName>
    </submittedName>
</protein>
<name>A0ABN1MUH8_9FLAO</name>
<evidence type="ECO:0000313" key="3">
    <source>
        <dbReference type="Proteomes" id="UP001501126"/>
    </source>
</evidence>
<dbReference type="Proteomes" id="UP001501126">
    <property type="component" value="Unassembled WGS sequence"/>
</dbReference>
<feature type="transmembrane region" description="Helical" evidence="1">
    <location>
        <begin position="257"/>
        <end position="276"/>
    </location>
</feature>
<proteinExistence type="predicted"/>
<dbReference type="PANTHER" id="PTHR41983">
    <property type="entry name" value="SHORT-CHAIN FATTY ACID TRANSPORTER-RELATED"/>
    <property type="match status" value="1"/>
</dbReference>
<feature type="transmembrane region" description="Helical" evidence="1">
    <location>
        <begin position="12"/>
        <end position="31"/>
    </location>
</feature>
<dbReference type="RefSeq" id="WP_343789944.1">
    <property type="nucleotide sequence ID" value="NZ_BAAAFH010000022.1"/>
</dbReference>
<keyword evidence="1" id="KW-1133">Transmembrane helix</keyword>
<feature type="transmembrane region" description="Helical" evidence="1">
    <location>
        <begin position="364"/>
        <end position="384"/>
    </location>
</feature>
<feature type="transmembrane region" description="Helical" evidence="1">
    <location>
        <begin position="113"/>
        <end position="131"/>
    </location>
</feature>
<dbReference type="InterPro" id="IPR006160">
    <property type="entry name" value="SCFA_transpt_AtoE"/>
</dbReference>
<keyword evidence="1" id="KW-0472">Membrane</keyword>
<feature type="transmembrane region" description="Helical" evidence="1">
    <location>
        <begin position="61"/>
        <end position="83"/>
    </location>
</feature>
<accession>A0ABN1MUH8</accession>
<evidence type="ECO:0000256" key="1">
    <source>
        <dbReference type="SAM" id="Phobius"/>
    </source>
</evidence>
<sequence>MTNFLQKYVPSPFSIAILLTLFTFIMALLLTRPEHTGIMEYTGKLATDWQKGLWDTSSGGLYFGFQMMLILILGHCLALTPFVARILNKLLIYCTDSATSAFTVALATMLVSYFNWGMGLVFGALLARKVGEKFKKNNRELNYGLIGAAAYSGMLIWHGGISGSAPTKAMEPDSITAMMTNAGYQVSNTLPSSLSFEETLLSPLNLTTASVMLLLIPFLLYLVGKKTQSESLPFLDLASETSSTTESTPSTQLDSNTVFGSIIGILFILTAFWVAYNFKGSTTLGFISVNFINFTLLGLSLLLHGSIRSFLQGINTSISDGAGILIQFPLYFGIMGIMSGSGLIQEISDFLTSTATPTTFPVLSFLGAGIVNFFVPSGGGQWYIQGPMLLQSAQELGVSIPKTVMALSYGDQWTNMLQPFWALPLLGITKLKAGEILPYTLLLFVVGGIVFISALLIF</sequence>
<feature type="transmembrane region" description="Helical" evidence="1">
    <location>
        <begin position="143"/>
        <end position="161"/>
    </location>
</feature>
<reference evidence="2 3" key="1">
    <citation type="journal article" date="2019" name="Int. J. Syst. Evol. Microbiol.">
        <title>The Global Catalogue of Microorganisms (GCM) 10K type strain sequencing project: providing services to taxonomists for standard genome sequencing and annotation.</title>
        <authorList>
            <consortium name="The Broad Institute Genomics Platform"/>
            <consortium name="The Broad Institute Genome Sequencing Center for Infectious Disease"/>
            <person name="Wu L."/>
            <person name="Ma J."/>
        </authorList>
    </citation>
    <scope>NUCLEOTIDE SEQUENCE [LARGE SCALE GENOMIC DNA]</scope>
    <source>
        <strain evidence="2 3">JCM 16083</strain>
    </source>
</reference>
<organism evidence="2 3">
    <name type="scientific">Wandonia haliotis</name>
    <dbReference type="NCBI Taxonomy" id="574963"/>
    <lineage>
        <taxon>Bacteria</taxon>
        <taxon>Pseudomonadati</taxon>
        <taxon>Bacteroidota</taxon>
        <taxon>Flavobacteriia</taxon>
        <taxon>Flavobacteriales</taxon>
        <taxon>Crocinitomicaceae</taxon>
        <taxon>Wandonia</taxon>
    </lineage>
</organism>
<gene>
    <name evidence="2" type="ORF">GCM10009118_30650</name>
</gene>
<feature type="transmembrane region" description="Helical" evidence="1">
    <location>
        <begin position="436"/>
        <end position="457"/>
    </location>
</feature>
<comment type="caution">
    <text evidence="2">The sequence shown here is derived from an EMBL/GenBank/DDBJ whole genome shotgun (WGS) entry which is preliminary data.</text>
</comment>
<dbReference type="EMBL" id="BAAAFH010000022">
    <property type="protein sequence ID" value="GAA0876655.1"/>
    <property type="molecule type" value="Genomic_DNA"/>
</dbReference>
<feature type="transmembrane region" description="Helical" evidence="1">
    <location>
        <begin position="200"/>
        <end position="223"/>
    </location>
</feature>
<dbReference type="Pfam" id="PF02667">
    <property type="entry name" value="SCFA_trans"/>
    <property type="match status" value="1"/>
</dbReference>